<gene>
    <name evidence="1" type="ORF">N508_001604</name>
</gene>
<reference evidence="1" key="1">
    <citation type="journal article" date="2014" name="Genome Announc.">
        <title>Draft genome sequences of the altered schaedler flora, a defined bacterial community from gnotobiotic mice.</title>
        <authorList>
            <person name="Wannemuehler M.J."/>
            <person name="Overstreet A.M."/>
            <person name="Ward D.V."/>
            <person name="Phillips G.J."/>
        </authorList>
    </citation>
    <scope>NUCLEOTIDE SEQUENCE</scope>
    <source>
        <strain evidence="1">ASF457</strain>
    </source>
</reference>
<name>V2QAS8_9BACT</name>
<evidence type="ECO:0000313" key="2">
    <source>
        <dbReference type="Proteomes" id="UP000017429"/>
    </source>
</evidence>
<dbReference type="KEGG" id="msch:N508_001604"/>
<evidence type="ECO:0000313" key="1">
    <source>
        <dbReference type="EMBL" id="USF24518.1"/>
    </source>
</evidence>
<dbReference type="AlphaFoldDB" id="V2QAS8"/>
<keyword evidence="2" id="KW-1185">Reference proteome</keyword>
<dbReference type="Proteomes" id="UP000017429">
    <property type="component" value="Chromosome"/>
</dbReference>
<reference evidence="1" key="3">
    <citation type="submission" date="2022-06" db="EMBL/GenBank/DDBJ databases">
        <title>Resources to Facilitate Use of the Altered Schaedler Flora (ASF) Mouse Model to Study Microbiome Function.</title>
        <authorList>
            <person name="Proctor A."/>
            <person name="Parvinroo S."/>
            <person name="Richie T."/>
            <person name="Jia X."/>
            <person name="Lee S.T.M."/>
            <person name="Karp P.D."/>
            <person name="Paley S."/>
            <person name="Kostic A.D."/>
            <person name="Pierre J.F."/>
            <person name="Wannemuehler M.J."/>
            <person name="Phillips G.J."/>
        </authorList>
    </citation>
    <scope>NUCLEOTIDE SEQUENCE</scope>
    <source>
        <strain evidence="1">ASF457</strain>
    </source>
</reference>
<sequence length="281" mass="30430">MRKFVYLLLIFVTACGGDTGLDDSSSSNASGLYAAPILDGDYVEKPATSIVINVDGGGYTPDNTLIELSPNKPVFVEAVLQPVSVKNASFFESISMQKKSFIATSSCHTSLYNGKCQTSFVYKPHCSGVDATYIKLQADKSAPVILTVTGHSDGFKDNCSKYQLDNITLSAEKSGHRFTYSGEIFYFTVKADKDIPDGFSYSTNGALNGFYYSYSCFSNDNTCSGFAQFLGKVGKHECKGETTVSFKIFADPFNSKGHTPAAITLYGAGTGRDEKYPCQMK</sequence>
<organism evidence="1 2">
    <name type="scientific">Mucispirillum schaedleri ASF457</name>
    <dbReference type="NCBI Taxonomy" id="1379858"/>
    <lineage>
        <taxon>Bacteria</taxon>
        <taxon>Pseudomonadati</taxon>
        <taxon>Deferribacterota</taxon>
        <taxon>Deferribacteres</taxon>
        <taxon>Deferribacterales</taxon>
        <taxon>Mucispirillaceae</taxon>
        <taxon>Mucispirillum</taxon>
    </lineage>
</organism>
<protein>
    <submittedName>
        <fullName evidence="1">Uncharacterized protein</fullName>
    </submittedName>
</protein>
<proteinExistence type="predicted"/>
<dbReference type="RefSeq" id="WP_023275895.1">
    <property type="nucleotide sequence ID" value="NZ_CP097562.1"/>
</dbReference>
<reference evidence="1" key="2">
    <citation type="submission" date="2022-05" db="EMBL/GenBank/DDBJ databases">
        <authorList>
            <person name="Proctor A.L."/>
            <person name="Phillips G.J."/>
            <person name="Wannemuehler M.J."/>
        </authorList>
    </citation>
    <scope>NUCLEOTIDE SEQUENCE</scope>
    <source>
        <strain evidence="1">ASF457</strain>
    </source>
</reference>
<dbReference type="PROSITE" id="PS51257">
    <property type="entry name" value="PROKAR_LIPOPROTEIN"/>
    <property type="match status" value="1"/>
</dbReference>
<accession>V2QAS8</accession>
<dbReference type="EMBL" id="CP097562">
    <property type="protein sequence ID" value="USF24518.1"/>
    <property type="molecule type" value="Genomic_DNA"/>
</dbReference>